<dbReference type="AlphaFoldDB" id="A0AAV7IT58"/>
<feature type="compositionally biased region" description="Polar residues" evidence="1">
    <location>
        <begin position="280"/>
        <end position="292"/>
    </location>
</feature>
<evidence type="ECO:0000313" key="2">
    <source>
        <dbReference type="EMBL" id="KAH0555469.1"/>
    </source>
</evidence>
<feature type="compositionally biased region" description="Polar residues" evidence="1">
    <location>
        <begin position="393"/>
        <end position="409"/>
    </location>
</feature>
<feature type="region of interest" description="Disordered" evidence="1">
    <location>
        <begin position="270"/>
        <end position="292"/>
    </location>
</feature>
<evidence type="ECO:0000313" key="3">
    <source>
        <dbReference type="Proteomes" id="UP000826195"/>
    </source>
</evidence>
<feature type="region of interest" description="Disordered" evidence="1">
    <location>
        <begin position="484"/>
        <end position="569"/>
    </location>
</feature>
<feature type="compositionally biased region" description="Polar residues" evidence="1">
    <location>
        <begin position="363"/>
        <end position="373"/>
    </location>
</feature>
<feature type="region of interest" description="Disordered" evidence="1">
    <location>
        <begin position="351"/>
        <end position="373"/>
    </location>
</feature>
<feature type="compositionally biased region" description="Polar residues" evidence="1">
    <location>
        <begin position="545"/>
        <end position="555"/>
    </location>
</feature>
<proteinExistence type="predicted"/>
<evidence type="ECO:0008006" key="4">
    <source>
        <dbReference type="Google" id="ProtNLM"/>
    </source>
</evidence>
<dbReference type="EMBL" id="JAHXZJ010001119">
    <property type="protein sequence ID" value="KAH0555469.1"/>
    <property type="molecule type" value="Genomic_DNA"/>
</dbReference>
<sequence length="677" mass="78023">MQYLISEDDVRFYIRELKSIVQESEAIITVGSKVLFYHPENVSQRKQKLLNGIVIKMSRSEKLLQNELDKIVLQREKVQGKSDKSTPDKLRQKKKVQPAEKGKKINQKDPQKEAQRVNSYRTMDYLQKNKPHWRFNLPFTQEYNEESQKANNEQKAFNKQKLELHKFLVNDLKPMLTDAIFKTNNIIDFLGFSPVTSSNTNNAINSQELSIEHPTDLQQHHPFQFPNPFSNSLECLTSDDNNNSLENCQRQISPASAVHQSRVLALRDTRQQNSEYHRNPPSTSFYHNDSSMLSRPKPKIINTQNLSNQLQNLYPVQKVKTNYNNNQNPPTKNVQQLPIPSLCQSQIRTFPTMYSDDLPPGSMSKSTEQSPTYQHNLSSAYFSHRQPYKPNQEYYNQPMSHKNGSSSVNDRYDLPQYRQQSTVREYAAIADPEFDEIPSELLRNDRSAYEKYQLSPSLIDHSSSTNIRSKRDVDSENLCFDESHVQNRSSRAMSTVSRSPISPLQDKRRKRLRITSSMSSDDGERKIEKISQESARNGSRKPTSKKMTPSDTQLTLRYPDDESAGTSELIPQRGIYVNTQGLKNLKGSTSDLRSFARGLLTLIFTDEAMKTCTLSNSIRGKKKEKGQSGETHSYLDQNGSKVLLEYLDIYRKEQGWKKLDEQTIKQSLRNKLVASRE</sequence>
<feature type="compositionally biased region" description="Basic and acidic residues" evidence="1">
    <location>
        <begin position="522"/>
        <end position="531"/>
    </location>
</feature>
<protein>
    <recommendedName>
        <fullName evidence="4">BEN domain-containing protein</fullName>
    </recommendedName>
</protein>
<organism evidence="2 3">
    <name type="scientific">Cotesia glomerata</name>
    <name type="common">Lepidopteran parasitic wasp</name>
    <name type="synonym">Apanteles glomeratus</name>
    <dbReference type="NCBI Taxonomy" id="32391"/>
    <lineage>
        <taxon>Eukaryota</taxon>
        <taxon>Metazoa</taxon>
        <taxon>Ecdysozoa</taxon>
        <taxon>Arthropoda</taxon>
        <taxon>Hexapoda</taxon>
        <taxon>Insecta</taxon>
        <taxon>Pterygota</taxon>
        <taxon>Neoptera</taxon>
        <taxon>Endopterygota</taxon>
        <taxon>Hymenoptera</taxon>
        <taxon>Apocrita</taxon>
        <taxon>Ichneumonoidea</taxon>
        <taxon>Braconidae</taxon>
        <taxon>Microgastrinae</taxon>
        <taxon>Cotesia</taxon>
    </lineage>
</organism>
<feature type="compositionally biased region" description="Basic and acidic residues" evidence="1">
    <location>
        <begin position="77"/>
        <end position="90"/>
    </location>
</feature>
<name>A0AAV7IT58_COTGL</name>
<gene>
    <name evidence="2" type="ORF">KQX54_019148</name>
</gene>
<feature type="compositionally biased region" description="Basic and acidic residues" evidence="1">
    <location>
        <begin position="97"/>
        <end position="115"/>
    </location>
</feature>
<dbReference type="Proteomes" id="UP000826195">
    <property type="component" value="Unassembled WGS sequence"/>
</dbReference>
<reference evidence="2 3" key="1">
    <citation type="journal article" date="2021" name="J. Hered.">
        <title>A chromosome-level genome assembly of the parasitoid wasp, Cotesia glomerata (Hymenoptera: Braconidae).</title>
        <authorList>
            <person name="Pinto B.J."/>
            <person name="Weis J.J."/>
            <person name="Gamble T."/>
            <person name="Ode P.J."/>
            <person name="Paul R."/>
            <person name="Zaspel J.M."/>
        </authorList>
    </citation>
    <scope>NUCLEOTIDE SEQUENCE [LARGE SCALE GENOMIC DNA]</scope>
    <source>
        <strain evidence="2">CgM1</strain>
    </source>
</reference>
<feature type="compositionally biased region" description="Polar residues" evidence="1">
    <location>
        <begin position="486"/>
        <end position="502"/>
    </location>
</feature>
<comment type="caution">
    <text evidence="2">The sequence shown here is derived from an EMBL/GenBank/DDBJ whole genome shotgun (WGS) entry which is preliminary data.</text>
</comment>
<accession>A0AAV7IT58</accession>
<keyword evidence="3" id="KW-1185">Reference proteome</keyword>
<feature type="region of interest" description="Disordered" evidence="1">
    <location>
        <begin position="389"/>
        <end position="411"/>
    </location>
</feature>
<evidence type="ECO:0000256" key="1">
    <source>
        <dbReference type="SAM" id="MobiDB-lite"/>
    </source>
</evidence>
<feature type="region of interest" description="Disordered" evidence="1">
    <location>
        <begin position="77"/>
        <end position="118"/>
    </location>
</feature>